<dbReference type="InterPro" id="IPR052018">
    <property type="entry name" value="PHP_domain"/>
</dbReference>
<dbReference type="PANTHER" id="PTHR42924:SF3">
    <property type="entry name" value="POLYMERASE_HISTIDINOL PHOSPHATASE N-TERMINAL DOMAIN-CONTAINING PROTEIN"/>
    <property type="match status" value="1"/>
</dbReference>
<dbReference type="AlphaFoldDB" id="A0A6N7IQJ4"/>
<reference evidence="1 2" key="1">
    <citation type="submission" date="2019-10" db="EMBL/GenBank/DDBJ databases">
        <title>Comparative genomics of sulfur disproportionating microorganisms.</title>
        <authorList>
            <person name="Ward L.M."/>
            <person name="Bertran E."/>
            <person name="Johnston D."/>
        </authorList>
    </citation>
    <scope>NUCLEOTIDE SEQUENCE [LARGE SCALE GENOMIC DNA]</scope>
    <source>
        <strain evidence="1 2">DSM 14055</strain>
    </source>
</reference>
<comment type="caution">
    <text evidence="1">The sequence shown here is derived from an EMBL/GenBank/DDBJ whole genome shotgun (WGS) entry which is preliminary data.</text>
</comment>
<evidence type="ECO:0008006" key="3">
    <source>
        <dbReference type="Google" id="ProtNLM"/>
    </source>
</evidence>
<dbReference type="EMBL" id="WHYR01000012">
    <property type="protein sequence ID" value="MQL51819.1"/>
    <property type="molecule type" value="Genomic_DNA"/>
</dbReference>
<dbReference type="RefSeq" id="WP_152945757.1">
    <property type="nucleotide sequence ID" value="NZ_WHYR01000012.1"/>
</dbReference>
<dbReference type="InterPro" id="IPR016195">
    <property type="entry name" value="Pol/histidinol_Pase-like"/>
</dbReference>
<evidence type="ECO:0000313" key="1">
    <source>
        <dbReference type="EMBL" id="MQL51819.1"/>
    </source>
</evidence>
<dbReference type="GO" id="GO:0004534">
    <property type="term" value="F:5'-3' RNA exonuclease activity"/>
    <property type="evidence" value="ECO:0007669"/>
    <property type="project" value="TreeGrafter"/>
</dbReference>
<proteinExistence type="predicted"/>
<sequence>MGAKKKQEEVLKVDFHTHPLADRYYCSFTSPRTPTGRDADDIAEFLATAADRDIDAIAVTDHDCVASGWFAKRVAEEAGLPILVIPGVEVTTNCNGWRVHVLAYNLKEDLPPNTLTPWEAVEEVHARGGVAVLAHPKRNGNYGPEIFFRCLNAGMDGVEVKNRVNGNFDPAYWLGEKSEWNERLVQTAGSDWHWYGSRLNVPGDFSVDVPVDWLTGKGLITPEEAGEALSRRAAREREKRGNRGKVAGRRKQWGSLDSWWHEWDKEYYAREEWV</sequence>
<evidence type="ECO:0000313" key="2">
    <source>
        <dbReference type="Proteomes" id="UP000441717"/>
    </source>
</evidence>
<gene>
    <name evidence="1" type="ORF">GFC01_05985</name>
</gene>
<keyword evidence="2" id="KW-1185">Reference proteome</keyword>
<accession>A0A6N7IQJ4</accession>
<dbReference type="Proteomes" id="UP000441717">
    <property type="component" value="Unassembled WGS sequence"/>
</dbReference>
<name>A0A6N7IQJ4_9FIRM</name>
<protein>
    <recommendedName>
        <fullName evidence="3">PHP domain-containing protein</fullName>
    </recommendedName>
</protein>
<dbReference type="SUPFAM" id="SSF89550">
    <property type="entry name" value="PHP domain-like"/>
    <property type="match status" value="1"/>
</dbReference>
<dbReference type="OrthoDB" id="9791620at2"/>
<organism evidence="1 2">
    <name type="scientific">Desulfofundulus thermobenzoicus</name>
    <dbReference type="NCBI Taxonomy" id="29376"/>
    <lineage>
        <taxon>Bacteria</taxon>
        <taxon>Bacillati</taxon>
        <taxon>Bacillota</taxon>
        <taxon>Clostridia</taxon>
        <taxon>Eubacteriales</taxon>
        <taxon>Peptococcaceae</taxon>
        <taxon>Desulfofundulus</taxon>
    </lineage>
</organism>
<dbReference type="Gene3D" id="3.20.20.140">
    <property type="entry name" value="Metal-dependent hydrolases"/>
    <property type="match status" value="1"/>
</dbReference>
<dbReference type="PANTHER" id="PTHR42924">
    <property type="entry name" value="EXONUCLEASE"/>
    <property type="match status" value="1"/>
</dbReference>
<dbReference type="GO" id="GO:0035312">
    <property type="term" value="F:5'-3' DNA exonuclease activity"/>
    <property type="evidence" value="ECO:0007669"/>
    <property type="project" value="TreeGrafter"/>
</dbReference>